<evidence type="ECO:0008006" key="4">
    <source>
        <dbReference type="Google" id="ProtNLM"/>
    </source>
</evidence>
<keyword evidence="3" id="KW-1185">Reference proteome</keyword>
<evidence type="ECO:0000313" key="2">
    <source>
        <dbReference type="EMBL" id="WAA12500.1"/>
    </source>
</evidence>
<accession>A0A9E8M056</accession>
<evidence type="ECO:0000313" key="3">
    <source>
        <dbReference type="Proteomes" id="UP001164726"/>
    </source>
</evidence>
<dbReference type="RefSeq" id="WP_275420636.1">
    <property type="nucleotide sequence ID" value="NZ_CP106877.1"/>
</dbReference>
<keyword evidence="1" id="KW-0812">Transmembrane</keyword>
<evidence type="ECO:0000256" key="1">
    <source>
        <dbReference type="SAM" id="Phobius"/>
    </source>
</evidence>
<keyword evidence="1" id="KW-1133">Transmembrane helix</keyword>
<dbReference type="Gene3D" id="3.90.1720.10">
    <property type="entry name" value="endopeptidase domain like (from Nostoc punctiforme)"/>
    <property type="match status" value="1"/>
</dbReference>
<protein>
    <recommendedName>
        <fullName evidence="4">Permuted papain-like amidase enzyme, YaeF/YiiX, C92 family</fullName>
    </recommendedName>
</protein>
<dbReference type="EMBL" id="CP106877">
    <property type="protein sequence ID" value="WAA12500.1"/>
    <property type="molecule type" value="Genomic_DNA"/>
</dbReference>
<proteinExistence type="predicted"/>
<keyword evidence="1" id="KW-0472">Membrane</keyword>
<reference evidence="2" key="1">
    <citation type="submission" date="2022-09" db="EMBL/GenBank/DDBJ databases">
        <title>Complete Genomes of Fervidibacillus albus and Fervidibacillus halotolerans isolated from tidal flat sediments.</title>
        <authorList>
            <person name="Kwon K.K."/>
            <person name="Yang S.-H."/>
            <person name="Park M.J."/>
            <person name="Oh H.-M."/>
        </authorList>
    </citation>
    <scope>NUCLEOTIDE SEQUENCE</scope>
    <source>
        <strain evidence="2">MEBiC13594</strain>
    </source>
</reference>
<dbReference type="Proteomes" id="UP001164726">
    <property type="component" value="Chromosome"/>
</dbReference>
<dbReference type="KEGG" id="fhl:OE105_13415"/>
<dbReference type="InterPro" id="IPR038765">
    <property type="entry name" value="Papain-like_cys_pep_sf"/>
</dbReference>
<dbReference type="SUPFAM" id="SSF54001">
    <property type="entry name" value="Cysteine proteinases"/>
    <property type="match status" value="1"/>
</dbReference>
<dbReference type="AlphaFoldDB" id="A0A9E8M056"/>
<feature type="transmembrane region" description="Helical" evidence="1">
    <location>
        <begin position="108"/>
        <end position="124"/>
    </location>
</feature>
<gene>
    <name evidence="2" type="ORF">OE105_13415</name>
</gene>
<sequence length="210" mass="25122">MKKKGKTIYILLTDTGTFLNRVIKWFTQAPYNHASIAFDEQLEEIYSFGRKQPRNPLIAGFVKEDVYSGTYRYFQNTRCLILKIEVSEMEYERIRQIIDYFKQNKDQFSYNLIGLLGVLFHYPISKKNSYFCSQFVAEVFKRSRIHLWERPTGLITPNDFLLHHAFEIMYEGRLYDYPHLNRKRLHEAEEDNPIIMYAANLLKKLLLLNE</sequence>
<name>A0A9E8M056_9BACI</name>
<organism evidence="2 3">
    <name type="scientific">Fervidibacillus halotolerans</name>
    <dbReference type="NCBI Taxonomy" id="2980027"/>
    <lineage>
        <taxon>Bacteria</taxon>
        <taxon>Bacillati</taxon>
        <taxon>Bacillota</taxon>
        <taxon>Bacilli</taxon>
        <taxon>Bacillales</taxon>
        <taxon>Bacillaceae</taxon>
        <taxon>Fervidibacillus</taxon>
    </lineage>
</organism>